<evidence type="ECO:0000259" key="1">
    <source>
        <dbReference type="Pfam" id="PF00534"/>
    </source>
</evidence>
<dbReference type="GO" id="GO:0016758">
    <property type="term" value="F:hexosyltransferase activity"/>
    <property type="evidence" value="ECO:0007669"/>
    <property type="project" value="TreeGrafter"/>
</dbReference>
<protein>
    <submittedName>
        <fullName evidence="3">Glycosyltransferase involved in cell wall bisynthesis</fullName>
    </submittedName>
</protein>
<gene>
    <name evidence="3" type="ORF">SAMN05660703_1734</name>
</gene>
<evidence type="ECO:0000313" key="3">
    <source>
        <dbReference type="EMBL" id="SMC54727.1"/>
    </source>
</evidence>
<keyword evidence="3" id="KW-0808">Transferase</keyword>
<dbReference type="SUPFAM" id="SSF53756">
    <property type="entry name" value="UDP-Glycosyltransferase/glycogen phosphorylase"/>
    <property type="match status" value="1"/>
</dbReference>
<sequence length="398" mass="44688">MKKIVFLALGFPDVAKYTNLYTDLIHEFHHNGHDVLVVAPAENAKDTGLRLEGGVKVIRVATLPLFNVGIIKKGIANILLSSQYKKALKQHHITLDFDLVLMPTPPITLTKTAHWIKKKSGAKLYLILRDIFPQNAVDLKMLNSKGLIHAYFRKKEIELYNVADSIGCMSPANVNYIKKHNPGLNPAKLHLLPNWENLPNYSEESNADELTTKYGIKDKFVVIFGGNIGKPQKMENIIDLAKSCLDYPTIVFFIIGTGTEKQMLIDLVKNENLTNVILEDKIPKTDYNKLLLHADVGLISLSEDFTIPNFPSKVLSYFGNKKPVLASVDLNTDFGTILEETNSGLWAEAGKTQLLKEKLVQLYNNPDLRSKMGENGYQYMKENLQPNHAYATIIAETK</sequence>
<evidence type="ECO:0000313" key="4">
    <source>
        <dbReference type="Proteomes" id="UP000192360"/>
    </source>
</evidence>
<accession>A0A1W2A207</accession>
<dbReference type="CDD" id="cd03794">
    <property type="entry name" value="GT4_WbuB-like"/>
    <property type="match status" value="1"/>
</dbReference>
<reference evidence="3 4" key="1">
    <citation type="submission" date="2017-04" db="EMBL/GenBank/DDBJ databases">
        <authorList>
            <person name="Afonso C.L."/>
            <person name="Miller P.J."/>
            <person name="Scott M.A."/>
            <person name="Spackman E."/>
            <person name="Goraichik I."/>
            <person name="Dimitrov K.M."/>
            <person name="Suarez D.L."/>
            <person name="Swayne D.E."/>
        </authorList>
    </citation>
    <scope>NUCLEOTIDE SEQUENCE [LARGE SCALE GENOMIC DNA]</scope>
    <source>
        <strain evidence="3 4">DSM 21164</strain>
    </source>
</reference>
<dbReference type="PANTHER" id="PTHR45947">
    <property type="entry name" value="SULFOQUINOVOSYL TRANSFERASE SQD2"/>
    <property type="match status" value="1"/>
</dbReference>
<dbReference type="STRING" id="504486.SAMN05660703_1734"/>
<dbReference type="OrthoDB" id="9811902at2"/>
<dbReference type="RefSeq" id="WP_084061079.1">
    <property type="nucleotide sequence ID" value="NZ_FWXO01000002.1"/>
</dbReference>
<name>A0A1W2A207_9FLAO</name>
<dbReference type="InterPro" id="IPR050194">
    <property type="entry name" value="Glycosyltransferase_grp1"/>
</dbReference>
<dbReference type="Proteomes" id="UP000192360">
    <property type="component" value="Unassembled WGS sequence"/>
</dbReference>
<keyword evidence="4" id="KW-1185">Reference proteome</keyword>
<dbReference type="Pfam" id="PF13439">
    <property type="entry name" value="Glyco_transf_4"/>
    <property type="match status" value="1"/>
</dbReference>
<dbReference type="Gene3D" id="3.40.50.2000">
    <property type="entry name" value="Glycogen Phosphorylase B"/>
    <property type="match status" value="2"/>
</dbReference>
<proteinExistence type="predicted"/>
<organism evidence="3 4">
    <name type="scientific">Cellulophaga tyrosinoxydans</name>
    <dbReference type="NCBI Taxonomy" id="504486"/>
    <lineage>
        <taxon>Bacteria</taxon>
        <taxon>Pseudomonadati</taxon>
        <taxon>Bacteroidota</taxon>
        <taxon>Flavobacteriia</taxon>
        <taxon>Flavobacteriales</taxon>
        <taxon>Flavobacteriaceae</taxon>
        <taxon>Cellulophaga</taxon>
    </lineage>
</organism>
<dbReference type="InterPro" id="IPR028098">
    <property type="entry name" value="Glyco_trans_4-like_N"/>
</dbReference>
<feature type="domain" description="Glycosyltransferase subfamily 4-like N-terminal" evidence="2">
    <location>
        <begin position="22"/>
        <end position="194"/>
    </location>
</feature>
<feature type="domain" description="Glycosyl transferase family 1" evidence="1">
    <location>
        <begin position="211"/>
        <end position="378"/>
    </location>
</feature>
<dbReference type="InterPro" id="IPR001296">
    <property type="entry name" value="Glyco_trans_1"/>
</dbReference>
<dbReference type="PANTHER" id="PTHR45947:SF3">
    <property type="entry name" value="SULFOQUINOVOSYL TRANSFERASE SQD2"/>
    <property type="match status" value="1"/>
</dbReference>
<dbReference type="EMBL" id="FWXO01000002">
    <property type="protein sequence ID" value="SMC54727.1"/>
    <property type="molecule type" value="Genomic_DNA"/>
</dbReference>
<dbReference type="Pfam" id="PF00534">
    <property type="entry name" value="Glycos_transf_1"/>
    <property type="match status" value="1"/>
</dbReference>
<evidence type="ECO:0000259" key="2">
    <source>
        <dbReference type="Pfam" id="PF13439"/>
    </source>
</evidence>
<dbReference type="AlphaFoldDB" id="A0A1W2A207"/>